<dbReference type="InterPro" id="IPR027417">
    <property type="entry name" value="P-loop_NTPase"/>
</dbReference>
<dbReference type="InterPro" id="IPR000792">
    <property type="entry name" value="Tscrpt_reg_LuxR_C"/>
</dbReference>
<dbReference type="InterPro" id="IPR058852">
    <property type="entry name" value="HTH_77"/>
</dbReference>
<proteinExistence type="predicted"/>
<dbReference type="Pfam" id="PF13401">
    <property type="entry name" value="AAA_22"/>
    <property type="match status" value="1"/>
</dbReference>
<gene>
    <name evidence="2" type="ORF">ACFQO6_00795</name>
</gene>
<organism evidence="2 3">
    <name type="scientific">Nocardioides astragali</name>
    <dbReference type="NCBI Taxonomy" id="1776736"/>
    <lineage>
        <taxon>Bacteria</taxon>
        <taxon>Bacillati</taxon>
        <taxon>Actinomycetota</taxon>
        <taxon>Actinomycetes</taxon>
        <taxon>Propionibacteriales</taxon>
        <taxon>Nocardioidaceae</taxon>
        <taxon>Nocardioides</taxon>
    </lineage>
</organism>
<dbReference type="PANTHER" id="PTHR47691">
    <property type="entry name" value="REGULATOR-RELATED"/>
    <property type="match status" value="1"/>
</dbReference>
<dbReference type="SMART" id="SM00421">
    <property type="entry name" value="HTH_LUXR"/>
    <property type="match status" value="1"/>
</dbReference>
<protein>
    <submittedName>
        <fullName evidence="2">ATP-binding protein</fullName>
    </submittedName>
</protein>
<dbReference type="PROSITE" id="PS00622">
    <property type="entry name" value="HTH_LUXR_1"/>
    <property type="match status" value="1"/>
</dbReference>
<dbReference type="Gene3D" id="1.25.40.10">
    <property type="entry name" value="Tetratricopeptide repeat domain"/>
    <property type="match status" value="1"/>
</dbReference>
<dbReference type="GO" id="GO:0005524">
    <property type="term" value="F:ATP binding"/>
    <property type="evidence" value="ECO:0007669"/>
    <property type="project" value="UniProtKB-KW"/>
</dbReference>
<dbReference type="InterPro" id="IPR049945">
    <property type="entry name" value="AAA_22"/>
</dbReference>
<dbReference type="Gene3D" id="3.40.50.300">
    <property type="entry name" value="P-loop containing nucleotide triphosphate hydrolases"/>
    <property type="match status" value="1"/>
</dbReference>
<evidence type="ECO:0000259" key="1">
    <source>
        <dbReference type="PROSITE" id="PS50043"/>
    </source>
</evidence>
<dbReference type="SUPFAM" id="SSF48452">
    <property type="entry name" value="TPR-like"/>
    <property type="match status" value="1"/>
</dbReference>
<dbReference type="Pfam" id="PF25872">
    <property type="entry name" value="HTH_77"/>
    <property type="match status" value="1"/>
</dbReference>
<reference evidence="3" key="1">
    <citation type="journal article" date="2019" name="Int. J. Syst. Evol. Microbiol.">
        <title>The Global Catalogue of Microorganisms (GCM) 10K type strain sequencing project: providing services to taxonomists for standard genome sequencing and annotation.</title>
        <authorList>
            <consortium name="The Broad Institute Genomics Platform"/>
            <consortium name="The Broad Institute Genome Sequencing Center for Infectious Disease"/>
            <person name="Wu L."/>
            <person name="Ma J."/>
        </authorList>
    </citation>
    <scope>NUCLEOTIDE SEQUENCE [LARGE SCALE GENOMIC DNA]</scope>
    <source>
        <strain evidence="3">FCH27</strain>
    </source>
</reference>
<dbReference type="PROSITE" id="PS50043">
    <property type="entry name" value="HTH_LUXR_2"/>
    <property type="match status" value="1"/>
</dbReference>
<dbReference type="Pfam" id="PF00196">
    <property type="entry name" value="GerE"/>
    <property type="match status" value="1"/>
</dbReference>
<dbReference type="InterPro" id="IPR016032">
    <property type="entry name" value="Sig_transdc_resp-reg_C-effctor"/>
</dbReference>
<dbReference type="InterPro" id="IPR011990">
    <property type="entry name" value="TPR-like_helical_dom_sf"/>
</dbReference>
<dbReference type="EMBL" id="JBHTCH010000001">
    <property type="protein sequence ID" value="MFC7358788.1"/>
    <property type="molecule type" value="Genomic_DNA"/>
</dbReference>
<feature type="domain" description="HTH luxR-type" evidence="1">
    <location>
        <begin position="709"/>
        <end position="774"/>
    </location>
</feature>
<name>A0ABW2MVS8_9ACTN</name>
<dbReference type="SMART" id="SM00382">
    <property type="entry name" value="AAA"/>
    <property type="match status" value="1"/>
</dbReference>
<keyword evidence="3" id="KW-1185">Reference proteome</keyword>
<dbReference type="PRINTS" id="PR00364">
    <property type="entry name" value="DISEASERSIST"/>
</dbReference>
<dbReference type="RefSeq" id="WP_255890437.1">
    <property type="nucleotide sequence ID" value="NZ_JAFMZM010000003.1"/>
</dbReference>
<keyword evidence="2" id="KW-0067">ATP-binding</keyword>
<dbReference type="PANTHER" id="PTHR47691:SF3">
    <property type="entry name" value="HTH-TYPE TRANSCRIPTIONAL REGULATOR RV0890C-RELATED"/>
    <property type="match status" value="1"/>
</dbReference>
<evidence type="ECO:0000313" key="3">
    <source>
        <dbReference type="Proteomes" id="UP001596524"/>
    </source>
</evidence>
<dbReference type="InterPro" id="IPR003593">
    <property type="entry name" value="AAA+_ATPase"/>
</dbReference>
<keyword evidence="2" id="KW-0547">Nucleotide-binding</keyword>
<dbReference type="SUPFAM" id="SSF46894">
    <property type="entry name" value="C-terminal effector domain of the bipartite response regulators"/>
    <property type="match status" value="1"/>
</dbReference>
<dbReference type="SUPFAM" id="SSF52540">
    <property type="entry name" value="P-loop containing nucleoside triphosphate hydrolases"/>
    <property type="match status" value="1"/>
</dbReference>
<dbReference type="PRINTS" id="PR00038">
    <property type="entry name" value="HTHLUXR"/>
</dbReference>
<accession>A0ABW2MVS8</accession>
<dbReference type="CDD" id="cd06170">
    <property type="entry name" value="LuxR_C_like"/>
    <property type="match status" value="1"/>
</dbReference>
<dbReference type="Proteomes" id="UP001596524">
    <property type="component" value="Unassembled WGS sequence"/>
</dbReference>
<dbReference type="Gene3D" id="1.10.10.10">
    <property type="entry name" value="Winged helix-like DNA-binding domain superfamily/Winged helix DNA-binding domain"/>
    <property type="match status" value="1"/>
</dbReference>
<dbReference type="InterPro" id="IPR036388">
    <property type="entry name" value="WH-like_DNA-bd_sf"/>
</dbReference>
<sequence length="783" mass="86264">MGQPVEGATSGPFLALSSFVGRRHDVAEVRRLLSTSRLVTLTGPGGVGKTRLALEVANAVRRSFPDGIVLVELDQVSDPDLVASTVAVAVGLREHSGRAPLDILTDYLAPRHLLLVLDNSEHLVDAIVELADALMQSCPDLRILATSREWLNVAGEVVFRVAPLGLPEAEREGPDRPGSPNLLQYGAVELFVDRASSAVSDYRLTDHNRNDVAEICRRLDGLPLAIELAAARLRAFSEREVLTRLSDHPHLLSSSRSQAPSRQRTLRSCIEWSHGLCSEQEQLLWARLSVFTGGFELDTAEEVCAGDGLAAADVSGTIAHLIDKSILVGQRHGEVIRYRMLDTIREFGREQLDQSGERARLRDRHRDAYLRLVERADADWVSPRQVEWFARLDREHVNIQAAVDYCLTESRDLDSAMRILTAVYHFYWWGRGFAREGRLLLSRALDAPGPPTQVRAWALLIDAALALADGDFDVGGQRLASARAIEATTSDPGTRAMASWTEGSVALYSGDLPAATTAFERGLAMLEPGQELTVRLDLLLSYSSAAALLGDAERATWCHEEFLRITEPAGECFHRAYALWTFGLFVMHQGDLPRAAELIQESIALRRELRDLTGLGWSMESLAWAESALQHHDRAATLLGAADRLWEIMGRPLATYQHMYPFHEACVQTATEQLGRAPFEAAFERGAAFSVDDGIAYALGERPAPAAPSSEQDTVLTARELEIAELIAEGLSNRQIATRFTLSVRTVETHVQHIMLKLGFRSRTQIASWLAQQHATGHAPPRP</sequence>
<comment type="caution">
    <text evidence="2">The sequence shown here is derived from an EMBL/GenBank/DDBJ whole genome shotgun (WGS) entry which is preliminary data.</text>
</comment>
<evidence type="ECO:0000313" key="2">
    <source>
        <dbReference type="EMBL" id="MFC7358788.1"/>
    </source>
</evidence>